<protein>
    <submittedName>
        <fullName evidence="2">Uncharacterized protein</fullName>
    </submittedName>
</protein>
<dbReference type="PANTHER" id="PTHR37258">
    <property type="entry name" value="FANTOM PROTEIN"/>
    <property type="match status" value="1"/>
</dbReference>
<evidence type="ECO:0000313" key="2">
    <source>
        <dbReference type="EMBL" id="KAJ9174348.1"/>
    </source>
</evidence>
<feature type="compositionally biased region" description="Low complexity" evidence="1">
    <location>
        <begin position="72"/>
        <end position="83"/>
    </location>
</feature>
<feature type="compositionally biased region" description="Polar residues" evidence="1">
    <location>
        <begin position="43"/>
        <end position="65"/>
    </location>
</feature>
<evidence type="ECO:0000313" key="3">
    <source>
        <dbReference type="Proteomes" id="UP001174677"/>
    </source>
</evidence>
<sequence>MLCSIPTGKSGSNWLDRLRSNKGFPAADDLDLDRFLTNHHNSFSDSPLANPSNSLINSNSESTQSDNKRVTAHSSHAAETSSESGDKQWFGAMTNVLCDLFNMGELNEKISRFSGKKSARKQTNPKFCDVSTPTSANDIDSIGKDEYVQAATVSLHSDNNSNIGANANWDDDVDEEKEKASGGGSGGSDRELKGYSRSEVTVIDTSFEVWKFDKLVFRRKNIWKVRDKKGKSWGVGTKKRKGNHLESGNGDVGSKKKAKTSHSEFGSSKDSNGGDLLLPSNDGQKPQDEKTEVCKDSLDDHFQVPKRRSPKKLKKNGSSVVLIKAIPTSKKCGRSLHKNHLNDFQRQYKA</sequence>
<reference evidence="2" key="1">
    <citation type="journal article" date="2023" name="Plant Biotechnol. J.">
        <title>Chromosome-level wild Hevea brasiliensis genome provides new tools for genomic-assisted breeding and valuable loci to elevate rubber yield.</title>
        <authorList>
            <person name="Cheng H."/>
            <person name="Song X."/>
            <person name="Hu Y."/>
            <person name="Wu T."/>
            <person name="Yang Q."/>
            <person name="An Z."/>
            <person name="Feng S."/>
            <person name="Deng Z."/>
            <person name="Wu W."/>
            <person name="Zeng X."/>
            <person name="Tu M."/>
            <person name="Wang X."/>
            <person name="Huang H."/>
        </authorList>
    </citation>
    <scope>NUCLEOTIDE SEQUENCE</scope>
    <source>
        <strain evidence="2">MT/VB/25A 57/8</strain>
    </source>
</reference>
<comment type="caution">
    <text evidence="2">The sequence shown here is derived from an EMBL/GenBank/DDBJ whole genome shotgun (WGS) entry which is preliminary data.</text>
</comment>
<feature type="compositionally biased region" description="Basic residues" evidence="1">
    <location>
        <begin position="228"/>
        <end position="242"/>
    </location>
</feature>
<name>A0ABQ9M3A1_HEVBR</name>
<dbReference type="EMBL" id="JARPOI010000009">
    <property type="protein sequence ID" value="KAJ9174348.1"/>
    <property type="molecule type" value="Genomic_DNA"/>
</dbReference>
<feature type="region of interest" description="Disordered" evidence="1">
    <location>
        <begin position="228"/>
        <end position="297"/>
    </location>
</feature>
<evidence type="ECO:0000256" key="1">
    <source>
        <dbReference type="SAM" id="MobiDB-lite"/>
    </source>
</evidence>
<feature type="region of interest" description="Disordered" evidence="1">
    <location>
        <begin position="158"/>
        <end position="193"/>
    </location>
</feature>
<dbReference type="Proteomes" id="UP001174677">
    <property type="component" value="Chromosome 9"/>
</dbReference>
<dbReference type="PANTHER" id="PTHR37258:SF1">
    <property type="entry name" value="FANTOM PROTEIN"/>
    <property type="match status" value="1"/>
</dbReference>
<keyword evidence="3" id="KW-1185">Reference proteome</keyword>
<gene>
    <name evidence="2" type="ORF">P3X46_017379</name>
</gene>
<organism evidence="2 3">
    <name type="scientific">Hevea brasiliensis</name>
    <name type="common">Para rubber tree</name>
    <name type="synonym">Siphonia brasiliensis</name>
    <dbReference type="NCBI Taxonomy" id="3981"/>
    <lineage>
        <taxon>Eukaryota</taxon>
        <taxon>Viridiplantae</taxon>
        <taxon>Streptophyta</taxon>
        <taxon>Embryophyta</taxon>
        <taxon>Tracheophyta</taxon>
        <taxon>Spermatophyta</taxon>
        <taxon>Magnoliopsida</taxon>
        <taxon>eudicotyledons</taxon>
        <taxon>Gunneridae</taxon>
        <taxon>Pentapetalae</taxon>
        <taxon>rosids</taxon>
        <taxon>fabids</taxon>
        <taxon>Malpighiales</taxon>
        <taxon>Euphorbiaceae</taxon>
        <taxon>Crotonoideae</taxon>
        <taxon>Micrandreae</taxon>
        <taxon>Hevea</taxon>
    </lineage>
</organism>
<feature type="compositionally biased region" description="Basic and acidic residues" evidence="1">
    <location>
        <begin position="285"/>
        <end position="297"/>
    </location>
</feature>
<accession>A0ABQ9M3A1</accession>
<feature type="region of interest" description="Disordered" evidence="1">
    <location>
        <begin position="43"/>
        <end position="85"/>
    </location>
</feature>
<proteinExistence type="predicted"/>